<sequence>MDVLIAVLAVGGLGLLFVGVIYSNVVVYLMAKYWNRGHSGEQRIPAWAAWGKGAYTYQPISKYRKETGDGPLYKQLRIGYWLCGIGGVSAAVGMCLGHFLVGHS</sequence>
<name>A0AAU7ZMY1_9BACT</name>
<proteinExistence type="predicted"/>
<protein>
    <recommendedName>
        <fullName evidence="3">DUF3899 domain-containing protein</fullName>
    </recommendedName>
</protein>
<feature type="transmembrane region" description="Helical" evidence="1">
    <location>
        <begin position="78"/>
        <end position="101"/>
    </location>
</feature>
<reference evidence="2" key="1">
    <citation type="submission" date="2023-08" db="EMBL/GenBank/DDBJ databases">
        <authorList>
            <person name="Messyasz A."/>
            <person name="Mannisto M.K."/>
            <person name="Kerkhof L.J."/>
            <person name="Haggblom M."/>
        </authorList>
    </citation>
    <scope>NUCLEOTIDE SEQUENCE</scope>
    <source>
        <strain evidence="2">X5P6</strain>
    </source>
</reference>
<evidence type="ECO:0000313" key="2">
    <source>
        <dbReference type="EMBL" id="XCB32078.1"/>
    </source>
</evidence>
<dbReference type="RefSeq" id="WP_353062923.1">
    <property type="nucleotide sequence ID" value="NZ_CP132942.1"/>
</dbReference>
<evidence type="ECO:0000256" key="1">
    <source>
        <dbReference type="SAM" id="Phobius"/>
    </source>
</evidence>
<reference evidence="2" key="2">
    <citation type="journal article" date="2024" name="Environ. Microbiol.">
        <title>Genome analysis and description of Tunturibacter gen. nov. expands the diversity of Terriglobia in tundra soils.</title>
        <authorList>
            <person name="Messyasz A."/>
            <person name="Mannisto M.K."/>
            <person name="Kerkhof L.J."/>
            <person name="Haggblom M.M."/>
        </authorList>
    </citation>
    <scope>NUCLEOTIDE SEQUENCE</scope>
    <source>
        <strain evidence="2">X5P6</strain>
    </source>
</reference>
<keyword evidence="1" id="KW-0812">Transmembrane</keyword>
<gene>
    <name evidence="2" type="ORF">RBB77_16720</name>
</gene>
<accession>A0AAU7ZMY1</accession>
<dbReference type="AlphaFoldDB" id="A0AAU7ZMY1"/>
<dbReference type="KEGG" id="tpsc:RBB77_16720"/>
<keyword evidence="1" id="KW-0472">Membrane</keyword>
<keyword evidence="1" id="KW-1133">Transmembrane helix</keyword>
<feature type="transmembrane region" description="Helical" evidence="1">
    <location>
        <begin position="6"/>
        <end position="31"/>
    </location>
</feature>
<dbReference type="EMBL" id="CP132942">
    <property type="protein sequence ID" value="XCB32078.1"/>
    <property type="molecule type" value="Genomic_DNA"/>
</dbReference>
<organism evidence="2">
    <name type="scientific">Tunturiibacter psychrotolerans</name>
    <dbReference type="NCBI Taxonomy" id="3069686"/>
    <lineage>
        <taxon>Bacteria</taxon>
        <taxon>Pseudomonadati</taxon>
        <taxon>Acidobacteriota</taxon>
        <taxon>Terriglobia</taxon>
        <taxon>Terriglobales</taxon>
        <taxon>Acidobacteriaceae</taxon>
        <taxon>Tunturiibacter</taxon>
    </lineage>
</organism>
<evidence type="ECO:0008006" key="3">
    <source>
        <dbReference type="Google" id="ProtNLM"/>
    </source>
</evidence>